<dbReference type="SUPFAM" id="SSF51735">
    <property type="entry name" value="NAD(P)-binding Rossmann-fold domains"/>
    <property type="match status" value="1"/>
</dbReference>
<keyword evidence="5" id="KW-1185">Reference proteome</keyword>
<gene>
    <name evidence="4" type="ORF">PVAG01_01145</name>
</gene>
<feature type="domain" description="Carrier" evidence="3">
    <location>
        <begin position="291"/>
        <end position="372"/>
    </location>
</feature>
<proteinExistence type="predicted"/>
<evidence type="ECO:0000256" key="1">
    <source>
        <dbReference type="ARBA" id="ARBA00022450"/>
    </source>
</evidence>
<dbReference type="InterPro" id="IPR036291">
    <property type="entry name" value="NAD(P)-bd_dom_sf"/>
</dbReference>
<dbReference type="Proteomes" id="UP001629113">
    <property type="component" value="Unassembled WGS sequence"/>
</dbReference>
<sequence length="382" mass="40949">MVVSKPESAQFGSDSSYLIVGGVGGIGRSISRWMVKQGVKHLILLSKSGLTRQPARDLLDELSDAGCNVAIFSCDITDKGQLQRVVEKCASSMPPIRGVIQAAMALKDCIFEQMPFSSYTEALYPKVHGTWNLHEHFPDQSLDFFVMLSSAAGIGGNPGQANYAAGSTFLDAIARYRASKGMPGVTLDLGVIQDVGYVAENKDLASRLERSGHVAIKEHELLSMIEAAIISPIRDPRSSQIVTGLGGDGQEGTPWMTDLKFSILQQKSSAAALQSASGSKGGLPEELSGAKSLSDAVEIICSAIAGKLSQDFMISPSDINFDESLGVYGVDSLVAVELRNWILRHMKADTSIFDVLQSKTLRVLAEKIATKSEYVKNTTGNE</sequence>
<dbReference type="Gene3D" id="3.40.50.720">
    <property type="entry name" value="NAD(P)-binding Rossmann-like Domain"/>
    <property type="match status" value="1"/>
</dbReference>
<dbReference type="SMART" id="SM00822">
    <property type="entry name" value="PKS_KR"/>
    <property type="match status" value="1"/>
</dbReference>
<dbReference type="InterPro" id="IPR020806">
    <property type="entry name" value="PKS_PP-bd"/>
</dbReference>
<dbReference type="SMART" id="SM00823">
    <property type="entry name" value="PKS_PP"/>
    <property type="match status" value="1"/>
</dbReference>
<dbReference type="InterPro" id="IPR050091">
    <property type="entry name" value="PKS_NRPS_Biosynth_Enz"/>
</dbReference>
<dbReference type="PANTHER" id="PTHR43775:SF29">
    <property type="entry name" value="ASPERFURANONE POLYKETIDE SYNTHASE AFOG-RELATED"/>
    <property type="match status" value="1"/>
</dbReference>
<organism evidence="4 5">
    <name type="scientific">Phlyctema vagabunda</name>
    <dbReference type="NCBI Taxonomy" id="108571"/>
    <lineage>
        <taxon>Eukaryota</taxon>
        <taxon>Fungi</taxon>
        <taxon>Dikarya</taxon>
        <taxon>Ascomycota</taxon>
        <taxon>Pezizomycotina</taxon>
        <taxon>Leotiomycetes</taxon>
        <taxon>Helotiales</taxon>
        <taxon>Dermateaceae</taxon>
        <taxon>Phlyctema</taxon>
    </lineage>
</organism>
<dbReference type="Gene3D" id="1.10.1200.10">
    <property type="entry name" value="ACP-like"/>
    <property type="match status" value="1"/>
</dbReference>
<dbReference type="PROSITE" id="PS50075">
    <property type="entry name" value="CARRIER"/>
    <property type="match status" value="1"/>
</dbReference>
<dbReference type="SUPFAM" id="SSF47336">
    <property type="entry name" value="ACP-like"/>
    <property type="match status" value="1"/>
</dbReference>
<accession>A0ABR4PWB3</accession>
<dbReference type="InterPro" id="IPR009081">
    <property type="entry name" value="PP-bd_ACP"/>
</dbReference>
<name>A0ABR4PWB3_9HELO</name>
<dbReference type="InterPro" id="IPR057326">
    <property type="entry name" value="KR_dom"/>
</dbReference>
<dbReference type="EMBL" id="JBFCZG010000001">
    <property type="protein sequence ID" value="KAL3427636.1"/>
    <property type="molecule type" value="Genomic_DNA"/>
</dbReference>
<dbReference type="PANTHER" id="PTHR43775">
    <property type="entry name" value="FATTY ACID SYNTHASE"/>
    <property type="match status" value="1"/>
</dbReference>
<dbReference type="InterPro" id="IPR036736">
    <property type="entry name" value="ACP-like_sf"/>
</dbReference>
<keyword evidence="2" id="KW-0597">Phosphoprotein</keyword>
<dbReference type="Pfam" id="PF23297">
    <property type="entry name" value="ACP_SdgA_C"/>
    <property type="match status" value="1"/>
</dbReference>
<dbReference type="InterPro" id="IPR013968">
    <property type="entry name" value="PKS_KR"/>
</dbReference>
<evidence type="ECO:0000256" key="2">
    <source>
        <dbReference type="ARBA" id="ARBA00022553"/>
    </source>
</evidence>
<evidence type="ECO:0000313" key="4">
    <source>
        <dbReference type="EMBL" id="KAL3427636.1"/>
    </source>
</evidence>
<evidence type="ECO:0000259" key="3">
    <source>
        <dbReference type="PROSITE" id="PS50075"/>
    </source>
</evidence>
<evidence type="ECO:0000313" key="5">
    <source>
        <dbReference type="Proteomes" id="UP001629113"/>
    </source>
</evidence>
<protein>
    <submittedName>
        <fullName evidence="4">Type I polyketide synthase</fullName>
    </submittedName>
</protein>
<reference evidence="4 5" key="1">
    <citation type="submission" date="2024-06" db="EMBL/GenBank/DDBJ databases">
        <title>Complete genome of Phlyctema vagabunda strain 19-DSS-EL-015.</title>
        <authorList>
            <person name="Fiorenzani C."/>
        </authorList>
    </citation>
    <scope>NUCLEOTIDE SEQUENCE [LARGE SCALE GENOMIC DNA]</scope>
    <source>
        <strain evidence="4 5">19-DSS-EL-015</strain>
    </source>
</reference>
<dbReference type="Pfam" id="PF08659">
    <property type="entry name" value="KR"/>
    <property type="match status" value="1"/>
</dbReference>
<keyword evidence="1" id="KW-0596">Phosphopantetheine</keyword>
<comment type="caution">
    <text evidence="4">The sequence shown here is derived from an EMBL/GenBank/DDBJ whole genome shotgun (WGS) entry which is preliminary data.</text>
</comment>